<gene>
    <name evidence="1" type="ORF">IV02_14110</name>
</gene>
<evidence type="ECO:0008006" key="3">
    <source>
        <dbReference type="Google" id="ProtNLM"/>
    </source>
</evidence>
<reference evidence="1 2" key="1">
    <citation type="submission" date="2014-07" db="EMBL/GenBank/DDBJ databases">
        <title>Draft Genome Sequences of Environmental Pseudomonas syringae strains.</title>
        <authorList>
            <person name="Baltrus D.A."/>
            <person name="Berge O."/>
            <person name="Morris C."/>
        </authorList>
    </citation>
    <scope>NUCLEOTIDE SEQUENCE [LARGE SCALE GENOMIC DNA]</scope>
    <source>
        <strain evidence="1 2">CEB003</strain>
    </source>
</reference>
<dbReference type="Pfam" id="PF11367">
    <property type="entry name" value="Tail_completion_gp17"/>
    <property type="match status" value="1"/>
</dbReference>
<comment type="caution">
    <text evidence="1">The sequence shown here is derived from an EMBL/GenBank/DDBJ whole genome shotgun (WGS) entry which is preliminary data.</text>
</comment>
<organism evidence="1 2">
    <name type="scientific">Pseudomonas syringae</name>
    <dbReference type="NCBI Taxonomy" id="317"/>
    <lineage>
        <taxon>Bacteria</taxon>
        <taxon>Pseudomonadati</taxon>
        <taxon>Pseudomonadota</taxon>
        <taxon>Gammaproteobacteria</taxon>
        <taxon>Pseudomonadales</taxon>
        <taxon>Pseudomonadaceae</taxon>
        <taxon>Pseudomonas</taxon>
    </lineage>
</organism>
<sequence length="121" mass="13089">MYPPIFAVCSADPAVTALLGTGPTRIYLFGLAPANVVKPYAVWQTIGGAPENVLSGRPDVDSHALQIDVYALTAQSAREVATAIQRAIELECTITGYNGESRDTVTLNYRNSFDIDWIVSR</sequence>
<dbReference type="InterPro" id="IPR021508">
    <property type="entry name" value="Gp17-like"/>
</dbReference>
<name>A0A085V6R9_PSESX</name>
<dbReference type="RefSeq" id="WP_047575635.1">
    <property type="nucleotide sequence ID" value="NZ_JPQT01000106.1"/>
</dbReference>
<dbReference type="AlphaFoldDB" id="A0A085V6R9"/>
<dbReference type="PATRIC" id="fig|317.174.peg.2891"/>
<dbReference type="EMBL" id="JPQT01000106">
    <property type="protein sequence ID" value="KFE51132.1"/>
    <property type="molecule type" value="Genomic_DNA"/>
</dbReference>
<accession>A0A085V6R9</accession>
<dbReference type="Proteomes" id="UP000028643">
    <property type="component" value="Unassembled WGS sequence"/>
</dbReference>
<evidence type="ECO:0000313" key="2">
    <source>
        <dbReference type="Proteomes" id="UP000028643"/>
    </source>
</evidence>
<evidence type="ECO:0000313" key="1">
    <source>
        <dbReference type="EMBL" id="KFE51132.1"/>
    </source>
</evidence>
<proteinExistence type="predicted"/>
<protein>
    <recommendedName>
        <fullName evidence="3">DUF3168 domain-containing protein</fullName>
    </recommendedName>
</protein>